<name>A0AAE0YB63_9GAST</name>
<keyword evidence="3" id="KW-1185">Reference proteome</keyword>
<reference evidence="2" key="1">
    <citation type="journal article" date="2023" name="G3 (Bethesda)">
        <title>A reference genome for the long-term kleptoplast-retaining sea slug Elysia crispata morphotype clarki.</title>
        <authorList>
            <person name="Eastman K.E."/>
            <person name="Pendleton A.L."/>
            <person name="Shaikh M.A."/>
            <person name="Suttiyut T."/>
            <person name="Ogas R."/>
            <person name="Tomko P."/>
            <person name="Gavelis G."/>
            <person name="Widhalm J.R."/>
            <person name="Wisecaver J.H."/>
        </authorList>
    </citation>
    <scope>NUCLEOTIDE SEQUENCE</scope>
    <source>
        <strain evidence="2">ECLA1</strain>
    </source>
</reference>
<dbReference type="EMBL" id="JAWDGP010006514">
    <property type="protein sequence ID" value="KAK3739560.1"/>
    <property type="molecule type" value="Genomic_DNA"/>
</dbReference>
<accession>A0AAE0YB63</accession>
<feature type="compositionally biased region" description="Low complexity" evidence="1">
    <location>
        <begin position="23"/>
        <end position="33"/>
    </location>
</feature>
<gene>
    <name evidence="2" type="ORF">RRG08_006383</name>
</gene>
<protein>
    <submittedName>
        <fullName evidence="2">Uncharacterized protein</fullName>
    </submittedName>
</protein>
<feature type="compositionally biased region" description="Polar residues" evidence="1">
    <location>
        <begin position="61"/>
        <end position="102"/>
    </location>
</feature>
<proteinExistence type="predicted"/>
<sequence>MDFGGKNTVTSRRIVRDVKFRTSRPSSIPSSPTANGPQSPKSDNSVKAKTEKSPGVDESEVQVTSSQGYVQTHKTSSQGYVQTHKTSSQGYVQTHKTSSQGYVQTHKTSSQGYVQTHKTSSQGYVQTHKTGSQGYVQTHKTSSQGYVQYLEAEQLKEVSKWSGYLDKGGVVSTHGDAVCGNSTGGFDKDADADVFDGERVR</sequence>
<feature type="compositionally biased region" description="Polar residues" evidence="1">
    <location>
        <begin position="34"/>
        <end position="43"/>
    </location>
</feature>
<feature type="compositionally biased region" description="Basic and acidic residues" evidence="1">
    <location>
        <begin position="44"/>
        <end position="55"/>
    </location>
</feature>
<evidence type="ECO:0000313" key="2">
    <source>
        <dbReference type="EMBL" id="KAK3739560.1"/>
    </source>
</evidence>
<organism evidence="2 3">
    <name type="scientific">Elysia crispata</name>
    <name type="common">lettuce slug</name>
    <dbReference type="NCBI Taxonomy" id="231223"/>
    <lineage>
        <taxon>Eukaryota</taxon>
        <taxon>Metazoa</taxon>
        <taxon>Spiralia</taxon>
        <taxon>Lophotrochozoa</taxon>
        <taxon>Mollusca</taxon>
        <taxon>Gastropoda</taxon>
        <taxon>Heterobranchia</taxon>
        <taxon>Euthyneura</taxon>
        <taxon>Panpulmonata</taxon>
        <taxon>Sacoglossa</taxon>
        <taxon>Placobranchoidea</taxon>
        <taxon>Plakobranchidae</taxon>
        <taxon>Elysia</taxon>
    </lineage>
</organism>
<comment type="caution">
    <text evidence="2">The sequence shown here is derived from an EMBL/GenBank/DDBJ whole genome shotgun (WGS) entry which is preliminary data.</text>
</comment>
<evidence type="ECO:0000256" key="1">
    <source>
        <dbReference type="SAM" id="MobiDB-lite"/>
    </source>
</evidence>
<feature type="compositionally biased region" description="Basic and acidic residues" evidence="1">
    <location>
        <begin position="186"/>
        <end position="201"/>
    </location>
</feature>
<dbReference type="AlphaFoldDB" id="A0AAE0YB63"/>
<dbReference type="Proteomes" id="UP001283361">
    <property type="component" value="Unassembled WGS sequence"/>
</dbReference>
<feature type="region of interest" description="Disordered" evidence="1">
    <location>
        <begin position="1"/>
        <end position="102"/>
    </location>
</feature>
<feature type="region of interest" description="Disordered" evidence="1">
    <location>
        <begin position="176"/>
        <end position="201"/>
    </location>
</feature>
<evidence type="ECO:0000313" key="3">
    <source>
        <dbReference type="Proteomes" id="UP001283361"/>
    </source>
</evidence>